<accession>A0A3A3Z019</accession>
<dbReference type="RefSeq" id="WP_119950974.1">
    <property type="nucleotide sequence ID" value="NZ_QZEZ01000006.1"/>
</dbReference>
<keyword evidence="4" id="KW-1185">Reference proteome</keyword>
<keyword evidence="2" id="KW-0472">Membrane</keyword>
<feature type="transmembrane region" description="Helical" evidence="2">
    <location>
        <begin position="38"/>
        <end position="58"/>
    </location>
</feature>
<gene>
    <name evidence="3" type="ORF">D5H78_13305</name>
</gene>
<evidence type="ECO:0000313" key="3">
    <source>
        <dbReference type="EMBL" id="RJK94792.1"/>
    </source>
</evidence>
<feature type="compositionally biased region" description="Pro residues" evidence="1">
    <location>
        <begin position="156"/>
        <end position="167"/>
    </location>
</feature>
<feature type="transmembrane region" description="Helical" evidence="2">
    <location>
        <begin position="98"/>
        <end position="115"/>
    </location>
</feature>
<dbReference type="EMBL" id="QZEZ01000006">
    <property type="protein sequence ID" value="RJK94792.1"/>
    <property type="molecule type" value="Genomic_DNA"/>
</dbReference>
<proteinExistence type="predicted"/>
<evidence type="ECO:0000313" key="4">
    <source>
        <dbReference type="Proteomes" id="UP000265614"/>
    </source>
</evidence>
<feature type="region of interest" description="Disordered" evidence="1">
    <location>
        <begin position="136"/>
        <end position="183"/>
    </location>
</feature>
<protein>
    <submittedName>
        <fullName evidence="3">Uncharacterized protein</fullName>
    </submittedName>
</protein>
<comment type="caution">
    <text evidence="3">The sequence shown here is derived from an EMBL/GenBank/DDBJ whole genome shotgun (WGS) entry which is preliminary data.</text>
</comment>
<keyword evidence="2" id="KW-1133">Transmembrane helix</keyword>
<sequence length="183" mass="17349">MQLVTRGPLRLARAAAVAAACTLLPAAGHLGAGGPAPGGALLAAGALVLAACLALSGARWTTRRLGAVALVAQAGVHALLTGAAAGPGAALREAADPVMAAGHAVGALALAVVLVRGEDALWDAGAGVAAALGRTAPPAVPAQPPVPGEGVVRPAAPAPPPAPPAPRPLVRRGPPRVPAAARG</sequence>
<evidence type="ECO:0000256" key="1">
    <source>
        <dbReference type="SAM" id="MobiDB-lite"/>
    </source>
</evidence>
<keyword evidence="2" id="KW-0812">Transmembrane</keyword>
<dbReference type="Proteomes" id="UP000265614">
    <property type="component" value="Unassembled WGS sequence"/>
</dbReference>
<reference evidence="3 4" key="1">
    <citation type="submission" date="2018-09" db="EMBL/GenBank/DDBJ databases">
        <title>YIM 75000 draft genome.</title>
        <authorList>
            <person name="Tang S."/>
            <person name="Feng Y."/>
        </authorList>
    </citation>
    <scope>NUCLEOTIDE SEQUENCE [LARGE SCALE GENOMIC DNA]</scope>
    <source>
        <strain evidence="3 4">YIM 75000</strain>
    </source>
</reference>
<feature type="transmembrane region" description="Helical" evidence="2">
    <location>
        <begin position="65"/>
        <end position="86"/>
    </location>
</feature>
<evidence type="ECO:0000256" key="2">
    <source>
        <dbReference type="SAM" id="Phobius"/>
    </source>
</evidence>
<organism evidence="3 4">
    <name type="scientific">Vallicoccus soli</name>
    <dbReference type="NCBI Taxonomy" id="2339232"/>
    <lineage>
        <taxon>Bacteria</taxon>
        <taxon>Bacillati</taxon>
        <taxon>Actinomycetota</taxon>
        <taxon>Actinomycetes</taxon>
        <taxon>Motilibacterales</taxon>
        <taxon>Vallicoccaceae</taxon>
        <taxon>Vallicoccus</taxon>
    </lineage>
</organism>
<name>A0A3A3Z019_9ACTN</name>
<dbReference type="AlphaFoldDB" id="A0A3A3Z019"/>
<feature type="compositionally biased region" description="Pro residues" evidence="1">
    <location>
        <begin position="138"/>
        <end position="147"/>
    </location>
</feature>